<dbReference type="Gene3D" id="3.30.200.20">
    <property type="entry name" value="Phosphorylase Kinase, domain 1"/>
    <property type="match status" value="1"/>
</dbReference>
<evidence type="ECO:0000256" key="4">
    <source>
        <dbReference type="ARBA" id="ARBA00022840"/>
    </source>
</evidence>
<evidence type="ECO:0000256" key="1">
    <source>
        <dbReference type="ARBA" id="ARBA00022679"/>
    </source>
</evidence>
<dbReference type="Proteomes" id="UP000037511">
    <property type="component" value="Unassembled WGS sequence"/>
</dbReference>
<dbReference type="PROSITE" id="PS00109">
    <property type="entry name" value="PROTEIN_KINASE_TYR"/>
    <property type="match status" value="1"/>
</dbReference>
<protein>
    <submittedName>
        <fullName evidence="8">Protein kinase</fullName>
    </submittedName>
</protein>
<sequence>MDRREPEPGFKPGFEPTAASLQVTVGQHTEAGRKPVNQDFHGLCVPGEPLLGTKGVAIALADGISSSQVSHIASETAVASFLEDYYCTPETWSVKKSAHKVLSAANSWLHAQTRQRHHPDQPRDADRGYVCTMTVMVLKATTAHILHIGDARIYRLRAGTMEQLTDDHRVWISQDKSYLGRALGLAPHLEIDYHTQPLEAGDVFLLATDGVYEHINADDVTQAIAAHPNTLDAAARSLARLAFERGSDDNLTVQIVRVDALPARRADEIARYSLNLPCPPLLAAGMEFEGFRIQDELQASHRSHVYLAEDIDSGDKVVIKIPSLDLRHDPAYLERLLTEEWIARRIDSRHVVRAWPMPRTRRYLYTVSEYLPGRTLTRWMAEHPRPTLDQAVTLIEQIARGLQAFHRLEIVHQDLRPDNILIGDDGVARIIDLGSTQAAGLWDGATQYDDAPAMLGTAQYAAPEYFLGEAGTPRSDLYSLAAMLYQMLSGRLPYGADVARARSRAAQMRLNYVSVLDRERELPAWIDGVLSRALHPDPALRTPELSEFTHALRHPPEAARRGERLPLLERNPLAFWKGLSLILFALVIFLLLDR</sequence>
<keyword evidence="3 8" id="KW-0418">Kinase</keyword>
<evidence type="ECO:0000256" key="3">
    <source>
        <dbReference type="ARBA" id="ARBA00022777"/>
    </source>
</evidence>
<dbReference type="SUPFAM" id="SSF81606">
    <property type="entry name" value="PP2C-like"/>
    <property type="match status" value="1"/>
</dbReference>
<comment type="caution">
    <text evidence="8">The sequence shown here is derived from an EMBL/GenBank/DDBJ whole genome shotgun (WGS) entry which is preliminary data.</text>
</comment>
<dbReference type="RefSeq" id="WP_050450012.1">
    <property type="nucleotide sequence ID" value="NZ_LGVG01000059.1"/>
</dbReference>
<dbReference type="InterPro" id="IPR001932">
    <property type="entry name" value="PPM-type_phosphatase-like_dom"/>
</dbReference>
<dbReference type="PANTHER" id="PTHR43289">
    <property type="entry name" value="MITOGEN-ACTIVATED PROTEIN KINASE KINASE KINASE 20-RELATED"/>
    <property type="match status" value="1"/>
</dbReference>
<gene>
    <name evidence="8" type="ORF">AFM18_27110</name>
</gene>
<dbReference type="CDD" id="cd00143">
    <property type="entry name" value="PP2Cc"/>
    <property type="match status" value="1"/>
</dbReference>
<dbReference type="GO" id="GO:0004674">
    <property type="term" value="F:protein serine/threonine kinase activity"/>
    <property type="evidence" value="ECO:0007669"/>
    <property type="project" value="TreeGrafter"/>
</dbReference>
<keyword evidence="5" id="KW-1133">Transmembrane helix</keyword>
<keyword evidence="5" id="KW-0812">Transmembrane</keyword>
<keyword evidence="4" id="KW-0067">ATP-binding</keyword>
<dbReference type="AlphaFoldDB" id="A0AAW3HW03"/>
<evidence type="ECO:0000313" key="8">
    <source>
        <dbReference type="EMBL" id="KNE23605.1"/>
    </source>
</evidence>
<dbReference type="EMBL" id="LGVG01000059">
    <property type="protein sequence ID" value="KNE23605.1"/>
    <property type="molecule type" value="Genomic_DNA"/>
</dbReference>
<accession>A0AAW3HW03</accession>
<evidence type="ECO:0000256" key="2">
    <source>
        <dbReference type="ARBA" id="ARBA00022741"/>
    </source>
</evidence>
<evidence type="ECO:0000256" key="5">
    <source>
        <dbReference type="SAM" id="Phobius"/>
    </source>
</evidence>
<dbReference type="Pfam" id="PF00069">
    <property type="entry name" value="Pkinase"/>
    <property type="match status" value="1"/>
</dbReference>
<dbReference type="Gene3D" id="3.60.40.10">
    <property type="entry name" value="PPM-type phosphatase domain"/>
    <property type="match status" value="1"/>
</dbReference>
<dbReference type="PROSITE" id="PS50011">
    <property type="entry name" value="PROTEIN_KINASE_DOM"/>
    <property type="match status" value="1"/>
</dbReference>
<organism evidence="8 9">
    <name type="scientific">Achromobacter spanius</name>
    <dbReference type="NCBI Taxonomy" id="217203"/>
    <lineage>
        <taxon>Bacteria</taxon>
        <taxon>Pseudomonadati</taxon>
        <taxon>Pseudomonadota</taxon>
        <taxon>Betaproteobacteria</taxon>
        <taxon>Burkholderiales</taxon>
        <taxon>Alcaligenaceae</taxon>
        <taxon>Achromobacter</taxon>
    </lineage>
</organism>
<dbReference type="SMART" id="SM00331">
    <property type="entry name" value="PP2C_SIG"/>
    <property type="match status" value="1"/>
</dbReference>
<evidence type="ECO:0000259" key="6">
    <source>
        <dbReference type="PROSITE" id="PS50011"/>
    </source>
</evidence>
<evidence type="ECO:0000313" key="9">
    <source>
        <dbReference type="Proteomes" id="UP000037511"/>
    </source>
</evidence>
<dbReference type="SMART" id="SM00332">
    <property type="entry name" value="PP2Cc"/>
    <property type="match status" value="1"/>
</dbReference>
<dbReference type="CDD" id="cd14014">
    <property type="entry name" value="STKc_PknB_like"/>
    <property type="match status" value="1"/>
</dbReference>
<keyword evidence="5" id="KW-0472">Membrane</keyword>
<dbReference type="GO" id="GO:0005524">
    <property type="term" value="F:ATP binding"/>
    <property type="evidence" value="ECO:0007669"/>
    <property type="project" value="UniProtKB-KW"/>
</dbReference>
<dbReference type="InterPro" id="IPR036457">
    <property type="entry name" value="PPM-type-like_dom_sf"/>
</dbReference>
<proteinExistence type="predicted"/>
<name>A0AAW3HW03_9BURK</name>
<dbReference type="InterPro" id="IPR000719">
    <property type="entry name" value="Prot_kinase_dom"/>
</dbReference>
<dbReference type="InterPro" id="IPR011009">
    <property type="entry name" value="Kinase-like_dom_sf"/>
</dbReference>
<dbReference type="Gene3D" id="1.10.510.10">
    <property type="entry name" value="Transferase(Phosphotransferase) domain 1"/>
    <property type="match status" value="1"/>
</dbReference>
<feature type="domain" description="PPM-type phosphatase" evidence="7">
    <location>
        <begin position="24"/>
        <end position="258"/>
    </location>
</feature>
<dbReference type="PANTHER" id="PTHR43289:SF6">
    <property type="entry name" value="SERINE_THREONINE-PROTEIN KINASE NEKL-3"/>
    <property type="match status" value="1"/>
</dbReference>
<feature type="transmembrane region" description="Helical" evidence="5">
    <location>
        <begin position="573"/>
        <end position="592"/>
    </location>
</feature>
<dbReference type="Pfam" id="PF13672">
    <property type="entry name" value="PP2C_2"/>
    <property type="match status" value="1"/>
</dbReference>
<dbReference type="PROSITE" id="PS51746">
    <property type="entry name" value="PPM_2"/>
    <property type="match status" value="1"/>
</dbReference>
<feature type="domain" description="Protein kinase" evidence="6">
    <location>
        <begin position="291"/>
        <end position="553"/>
    </location>
</feature>
<evidence type="ECO:0000259" key="7">
    <source>
        <dbReference type="PROSITE" id="PS51746"/>
    </source>
</evidence>
<dbReference type="SUPFAM" id="SSF56112">
    <property type="entry name" value="Protein kinase-like (PK-like)"/>
    <property type="match status" value="1"/>
</dbReference>
<dbReference type="InterPro" id="IPR008266">
    <property type="entry name" value="Tyr_kinase_AS"/>
</dbReference>
<keyword evidence="1" id="KW-0808">Transferase</keyword>
<reference evidence="8 9" key="1">
    <citation type="submission" date="2015-07" db="EMBL/GenBank/DDBJ databases">
        <title>Draft genome of Achromobacter spanius.</title>
        <authorList>
            <person name="Wang X."/>
        </authorList>
    </citation>
    <scope>NUCLEOTIDE SEQUENCE [LARGE SCALE GENOMIC DNA]</scope>
    <source>
        <strain evidence="8 9">CGMCC9173</strain>
    </source>
</reference>
<keyword evidence="2" id="KW-0547">Nucleotide-binding</keyword>